<name>A0A4D7ATW3_9HYPH</name>
<proteinExistence type="predicted"/>
<reference evidence="1 2" key="1">
    <citation type="submission" date="2019-04" db="EMBL/GenBank/DDBJ databases">
        <title>Phreatobacter aquaticus sp. nov.</title>
        <authorList>
            <person name="Choi A."/>
        </authorList>
    </citation>
    <scope>NUCLEOTIDE SEQUENCE [LARGE SCALE GENOMIC DNA]</scope>
    <source>
        <strain evidence="1 2">KCTC 52518</strain>
    </source>
</reference>
<gene>
    <name evidence="1" type="ORF">E8M01_08910</name>
</gene>
<organism evidence="1 2">
    <name type="scientific">Phreatobacter stygius</name>
    <dbReference type="NCBI Taxonomy" id="1940610"/>
    <lineage>
        <taxon>Bacteria</taxon>
        <taxon>Pseudomonadati</taxon>
        <taxon>Pseudomonadota</taxon>
        <taxon>Alphaproteobacteria</taxon>
        <taxon>Hyphomicrobiales</taxon>
        <taxon>Phreatobacteraceae</taxon>
        <taxon>Phreatobacter</taxon>
    </lineage>
</organism>
<evidence type="ECO:0000313" key="1">
    <source>
        <dbReference type="EMBL" id="QCI64339.1"/>
    </source>
</evidence>
<dbReference type="KEGG" id="pstg:E8M01_08910"/>
<dbReference type="AlphaFoldDB" id="A0A4D7ATW3"/>
<dbReference type="Proteomes" id="UP000298781">
    <property type="component" value="Chromosome"/>
</dbReference>
<accession>A0A4D7ATW3</accession>
<protein>
    <submittedName>
        <fullName evidence="1">Uncharacterized protein</fullName>
    </submittedName>
</protein>
<dbReference type="EMBL" id="CP039690">
    <property type="protein sequence ID" value="QCI64339.1"/>
    <property type="molecule type" value="Genomic_DNA"/>
</dbReference>
<dbReference type="OrthoDB" id="9811520at2"/>
<sequence>MTETTSVTDDIKRSTHTVEIETLRSITSGIASFGAAVRGSPLSNAQKSRVLASLAEASSNMLVATSAYMAELGASRGRAATLSTAE</sequence>
<keyword evidence="2" id="KW-1185">Reference proteome</keyword>
<evidence type="ECO:0000313" key="2">
    <source>
        <dbReference type="Proteomes" id="UP000298781"/>
    </source>
</evidence>
<dbReference type="RefSeq" id="WP_136959793.1">
    <property type="nucleotide sequence ID" value="NZ_CP039690.1"/>
</dbReference>